<protein>
    <recommendedName>
        <fullName evidence="3">Nucleoside 2-deoxyribosyltransferase</fullName>
    </recommendedName>
</protein>
<dbReference type="EMBL" id="JPPY01000046">
    <property type="protein sequence ID" value="KND38267.1"/>
    <property type="molecule type" value="Genomic_DNA"/>
</dbReference>
<dbReference type="InterPro" id="IPR007710">
    <property type="entry name" value="Nucleoside_deoxyribTrfase"/>
</dbReference>
<accession>A0A0L0KJ29</accession>
<comment type="caution">
    <text evidence="1">The sequence shown here is derived from an EMBL/GenBank/DDBJ whole genome shotgun (WGS) entry which is preliminary data.</text>
</comment>
<dbReference type="SUPFAM" id="SSF52309">
    <property type="entry name" value="N-(deoxy)ribosyltransferase-like"/>
    <property type="match status" value="2"/>
</dbReference>
<dbReference type="Proteomes" id="UP000037151">
    <property type="component" value="Unassembled WGS sequence"/>
</dbReference>
<evidence type="ECO:0000313" key="1">
    <source>
        <dbReference type="EMBL" id="KND38267.1"/>
    </source>
</evidence>
<dbReference type="Pfam" id="PF05014">
    <property type="entry name" value="Nuc_deoxyrib_tr"/>
    <property type="match status" value="1"/>
</dbReference>
<sequence length="317" mass="33432">MSVYIAHRLFAAHDRALAADLAQRLAAKIGPDRVFLPFCDTDEEDLVAEIKGRRLFELDRDRLGSLDAMVALLHGPSLDDGVCMEIGYAATSGVPVIVLSTDFQTYSLTEAGPRLEFPDPLLQAVATRIVRVTRLGPPTPSSSPAHSRFAEFQSRNAAQTSTALDATVTALLDLPDRAPQPVRPPTVTGAPVHVETSPYAAWGRDHLAKACVDAGHTVVVPQRFSSADPVAGALADLASVCSAARLLADVSGPETPPGTALLIGAAAASGVPVAAFQSRPTFTHAHGREPNWRNLMIQYAADAHLDNGGAVLSWLAA</sequence>
<dbReference type="Gene3D" id="3.40.50.450">
    <property type="match status" value="2"/>
</dbReference>
<evidence type="ECO:0000313" key="2">
    <source>
        <dbReference type="Proteomes" id="UP000037151"/>
    </source>
</evidence>
<reference evidence="2" key="1">
    <citation type="submission" date="2014-07" db="EMBL/GenBank/DDBJ databases">
        <title>Genome sequencing of plant-pathogenic Streptomyces species.</title>
        <authorList>
            <person name="Harrison J."/>
            <person name="Sapp M."/>
            <person name="Thwaites R."/>
            <person name="Studholme D.J."/>
        </authorList>
    </citation>
    <scope>NUCLEOTIDE SEQUENCE [LARGE SCALE GENOMIC DNA]</scope>
    <source>
        <strain evidence="2">NCPPB 4445</strain>
    </source>
</reference>
<dbReference type="OrthoDB" id="4080246at2"/>
<proteinExistence type="predicted"/>
<name>A0A0L0KJ29_9ACTN</name>
<gene>
    <name evidence="1" type="ORF">IQ63_07875</name>
</gene>
<dbReference type="RefSeq" id="WP_050369999.1">
    <property type="nucleotide sequence ID" value="NZ_KQ257808.1"/>
</dbReference>
<organism evidence="1 2">
    <name type="scientific">Streptomyces acidiscabies</name>
    <dbReference type="NCBI Taxonomy" id="42234"/>
    <lineage>
        <taxon>Bacteria</taxon>
        <taxon>Bacillati</taxon>
        <taxon>Actinomycetota</taxon>
        <taxon>Actinomycetes</taxon>
        <taxon>Kitasatosporales</taxon>
        <taxon>Streptomycetaceae</taxon>
        <taxon>Streptomyces</taxon>
    </lineage>
</organism>
<dbReference type="PATRIC" id="fig|42234.21.peg.1623"/>
<evidence type="ECO:0008006" key="3">
    <source>
        <dbReference type="Google" id="ProtNLM"/>
    </source>
</evidence>
<dbReference type="AlphaFoldDB" id="A0A0L0KJ29"/>